<dbReference type="EMBL" id="JAEPRA010000005">
    <property type="protein sequence ID" value="KAG2185610.1"/>
    <property type="molecule type" value="Genomic_DNA"/>
</dbReference>
<keyword evidence="3" id="KW-1185">Reference proteome</keyword>
<evidence type="ECO:0000256" key="1">
    <source>
        <dbReference type="SAM" id="Phobius"/>
    </source>
</evidence>
<dbReference type="Proteomes" id="UP000612746">
    <property type="component" value="Unassembled WGS sequence"/>
</dbReference>
<feature type="transmembrane region" description="Helical" evidence="1">
    <location>
        <begin position="48"/>
        <end position="71"/>
    </location>
</feature>
<accession>A0A8H7Q5D4</accession>
<evidence type="ECO:0000313" key="3">
    <source>
        <dbReference type="Proteomes" id="UP000612746"/>
    </source>
</evidence>
<feature type="transmembrane region" description="Helical" evidence="1">
    <location>
        <begin position="133"/>
        <end position="151"/>
    </location>
</feature>
<keyword evidence="1" id="KW-0472">Membrane</keyword>
<evidence type="ECO:0000313" key="2">
    <source>
        <dbReference type="EMBL" id="KAG2185610.1"/>
    </source>
</evidence>
<comment type="caution">
    <text evidence="2">The sequence shown here is derived from an EMBL/GenBank/DDBJ whole genome shotgun (WGS) entry which is preliminary data.</text>
</comment>
<proteinExistence type="predicted"/>
<dbReference type="AlphaFoldDB" id="A0A8H7Q5D4"/>
<name>A0A8H7Q5D4_9FUNG</name>
<organism evidence="2 3">
    <name type="scientific">Umbelopsis vinacea</name>
    <dbReference type="NCBI Taxonomy" id="44442"/>
    <lineage>
        <taxon>Eukaryota</taxon>
        <taxon>Fungi</taxon>
        <taxon>Fungi incertae sedis</taxon>
        <taxon>Mucoromycota</taxon>
        <taxon>Mucoromycotina</taxon>
        <taxon>Umbelopsidomycetes</taxon>
        <taxon>Umbelopsidales</taxon>
        <taxon>Umbelopsidaceae</taxon>
        <taxon>Umbelopsis</taxon>
    </lineage>
</organism>
<reference evidence="2" key="1">
    <citation type="submission" date="2020-12" db="EMBL/GenBank/DDBJ databases">
        <title>Metabolic potential, ecology and presence of endohyphal bacteria is reflected in genomic diversity of Mucoromycotina.</title>
        <authorList>
            <person name="Muszewska A."/>
            <person name="Okrasinska A."/>
            <person name="Steczkiewicz K."/>
            <person name="Drgas O."/>
            <person name="Orlowska M."/>
            <person name="Perlinska-Lenart U."/>
            <person name="Aleksandrzak-Piekarczyk T."/>
            <person name="Szatraj K."/>
            <person name="Zielenkiewicz U."/>
            <person name="Pilsyk S."/>
            <person name="Malc E."/>
            <person name="Mieczkowski P."/>
            <person name="Kruszewska J.S."/>
            <person name="Biernat P."/>
            <person name="Pawlowska J."/>
        </authorList>
    </citation>
    <scope>NUCLEOTIDE SEQUENCE</scope>
    <source>
        <strain evidence="2">WA0000051536</strain>
    </source>
</reference>
<dbReference type="OrthoDB" id="2355659at2759"/>
<sequence length="217" mass="23725">MLSKCCFCIDLRTATLLLAVLGAMSHLWSAFAMSGMVDSLENDEFSGMYTGLTLYSYATGLLCLVGAVGVAKNNIKKVRVFSIYYWVELVLNFVLSTSFAFVAFSISQDVCDEVAHTDLGNGENMDMDECLDVYLDTASIATVALALNLLLKLHYALAIHSYYNKLKYEVAHPELASSDVDVVSCPYTPVATMEKDANAVAPPAYVAGQMFVMDEKK</sequence>
<protein>
    <submittedName>
        <fullName evidence="2">Uncharacterized protein</fullName>
    </submittedName>
</protein>
<keyword evidence="1" id="KW-0812">Transmembrane</keyword>
<keyword evidence="1" id="KW-1133">Transmembrane helix</keyword>
<feature type="transmembrane region" description="Helical" evidence="1">
    <location>
        <begin position="83"/>
        <end position="106"/>
    </location>
</feature>
<gene>
    <name evidence="2" type="ORF">INT44_002403</name>
</gene>